<dbReference type="EMBL" id="JABFCT010000010">
    <property type="protein sequence ID" value="KAF5872208.1"/>
    <property type="molecule type" value="Genomic_DNA"/>
</dbReference>
<evidence type="ECO:0000256" key="1">
    <source>
        <dbReference type="ARBA" id="ARBA00022801"/>
    </source>
</evidence>
<dbReference type="Pfam" id="PF03959">
    <property type="entry name" value="FSH1"/>
    <property type="match status" value="1"/>
</dbReference>
<dbReference type="GO" id="GO:0019748">
    <property type="term" value="P:secondary metabolic process"/>
    <property type="evidence" value="ECO:0007669"/>
    <property type="project" value="TreeGrafter"/>
</dbReference>
<keyword evidence="1" id="KW-0378">Hydrolase</keyword>
<dbReference type="OrthoDB" id="2094269at2759"/>
<feature type="domain" description="Serine hydrolase" evidence="2">
    <location>
        <begin position="65"/>
        <end position="253"/>
    </location>
</feature>
<dbReference type="InterPro" id="IPR005645">
    <property type="entry name" value="FSH-like_dom"/>
</dbReference>
<dbReference type="RefSeq" id="XP_037191154.1">
    <property type="nucleotide sequence ID" value="XM_037335944.1"/>
</dbReference>
<sequence>MYGSIRINISDHNTLFHLIIRSSGHLPKQTLGRSFLNKTSGRITFRTALEGYLRVKRLTILTLMLATIRYELDQHYSFDFVEGNVDFPLASGTSLTINTIFSFYDSSDQYFAYFSPTSHESVESALANLSKFLDLEGPYDGVLAFSHGASFISTYIIQQLLAHPTAPLPFKCAVFFSATSPIDPRVLDMHQEVKALRGSENDLRLINIPTAHIWDTDDSVSLGASQELWNLCEDDKRWRFLHGEGHEIPNSRDREAVFEITKVIRRAVEMGLSAG</sequence>
<dbReference type="GO" id="GO:0016787">
    <property type="term" value="F:hydrolase activity"/>
    <property type="evidence" value="ECO:0007669"/>
    <property type="project" value="UniProtKB-KW"/>
</dbReference>
<protein>
    <submittedName>
        <fullName evidence="3">Putative ef-hand calcium-binding domain protein</fullName>
    </submittedName>
</protein>
<comment type="caution">
    <text evidence="3">The sequence shown here is derived from an EMBL/GenBank/DDBJ whole genome shotgun (WGS) entry which is preliminary data.</text>
</comment>
<keyword evidence="4" id="KW-1185">Reference proteome</keyword>
<dbReference type="InterPro" id="IPR029058">
    <property type="entry name" value="AB_hydrolase_fold"/>
</dbReference>
<accession>A0A8H6EHB2</accession>
<dbReference type="GO" id="GO:0005634">
    <property type="term" value="C:nucleus"/>
    <property type="evidence" value="ECO:0007669"/>
    <property type="project" value="TreeGrafter"/>
</dbReference>
<name>A0A8H6EHB2_9HELO</name>
<reference evidence="3 4" key="1">
    <citation type="journal article" date="2020" name="Phytopathology">
        <title>A high-quality genome resource of Botrytis fragariae, a new and rapidly spreading fungal pathogen causing strawberry gray mold in the U.S.A.</title>
        <authorList>
            <person name="Wu Y."/>
            <person name="Saski C.A."/>
            <person name="Schnabel G."/>
            <person name="Xiao S."/>
            <person name="Hu M."/>
        </authorList>
    </citation>
    <scope>NUCLEOTIDE SEQUENCE [LARGE SCALE GENOMIC DNA]</scope>
    <source>
        <strain evidence="3 4">BVB16</strain>
    </source>
</reference>
<evidence type="ECO:0000259" key="2">
    <source>
        <dbReference type="Pfam" id="PF03959"/>
    </source>
</evidence>
<gene>
    <name evidence="3" type="ORF">Bfra_005561</name>
</gene>
<dbReference type="Gene3D" id="3.40.50.1820">
    <property type="entry name" value="alpha/beta hydrolase"/>
    <property type="match status" value="1"/>
</dbReference>
<dbReference type="SUPFAM" id="SSF53474">
    <property type="entry name" value="alpha/beta-Hydrolases"/>
    <property type="match status" value="1"/>
</dbReference>
<dbReference type="GO" id="GO:0005737">
    <property type="term" value="C:cytoplasm"/>
    <property type="evidence" value="ECO:0007669"/>
    <property type="project" value="TreeGrafter"/>
</dbReference>
<organism evidence="3 4">
    <name type="scientific">Botrytis fragariae</name>
    <dbReference type="NCBI Taxonomy" id="1964551"/>
    <lineage>
        <taxon>Eukaryota</taxon>
        <taxon>Fungi</taxon>
        <taxon>Dikarya</taxon>
        <taxon>Ascomycota</taxon>
        <taxon>Pezizomycotina</taxon>
        <taxon>Leotiomycetes</taxon>
        <taxon>Helotiales</taxon>
        <taxon>Sclerotiniaceae</taxon>
        <taxon>Botrytis</taxon>
    </lineage>
</organism>
<evidence type="ECO:0000313" key="3">
    <source>
        <dbReference type="EMBL" id="KAF5872208.1"/>
    </source>
</evidence>
<dbReference type="PANTHER" id="PTHR48070:SF6">
    <property type="entry name" value="ESTERASE OVCA2"/>
    <property type="match status" value="1"/>
</dbReference>
<dbReference type="PANTHER" id="PTHR48070">
    <property type="entry name" value="ESTERASE OVCA2"/>
    <property type="match status" value="1"/>
</dbReference>
<dbReference type="GeneID" id="59259636"/>
<proteinExistence type="predicted"/>
<evidence type="ECO:0000313" key="4">
    <source>
        <dbReference type="Proteomes" id="UP000531561"/>
    </source>
</evidence>
<dbReference type="AlphaFoldDB" id="A0A8H6EHB2"/>
<dbReference type="Proteomes" id="UP000531561">
    <property type="component" value="Unassembled WGS sequence"/>
</dbReference>
<dbReference type="InterPro" id="IPR050593">
    <property type="entry name" value="LovG"/>
</dbReference>